<evidence type="ECO:0000313" key="1">
    <source>
        <dbReference type="EMBL" id="KAG2099551.1"/>
    </source>
</evidence>
<sequence>MPALQPFNKFSSTILLEHLVYVCSPLEQVETLALEHFSLPPLVSNLFWQDDDPLKNWHEAPKCSRLRHLTLIDPEQCFLDALNMYPDDPKTSSPAPVLTHLCLAWSDCERLKLFLERRAESLAKEKGPRILDYLELATAKKDVHVLEDIVSQHIDMSRIAKSSLAAEWHGSFTTGVLCPSKCIV</sequence>
<dbReference type="GeneID" id="64700590"/>
<dbReference type="EMBL" id="JABBWM010000057">
    <property type="protein sequence ID" value="KAG2099551.1"/>
    <property type="molecule type" value="Genomic_DNA"/>
</dbReference>
<proteinExistence type="predicted"/>
<dbReference type="Proteomes" id="UP000823399">
    <property type="component" value="Unassembled WGS sequence"/>
</dbReference>
<organism evidence="1 2">
    <name type="scientific">Suillus discolor</name>
    <dbReference type="NCBI Taxonomy" id="1912936"/>
    <lineage>
        <taxon>Eukaryota</taxon>
        <taxon>Fungi</taxon>
        <taxon>Dikarya</taxon>
        <taxon>Basidiomycota</taxon>
        <taxon>Agaricomycotina</taxon>
        <taxon>Agaricomycetes</taxon>
        <taxon>Agaricomycetidae</taxon>
        <taxon>Boletales</taxon>
        <taxon>Suillineae</taxon>
        <taxon>Suillaceae</taxon>
        <taxon>Suillus</taxon>
    </lineage>
</organism>
<reference evidence="1" key="1">
    <citation type="journal article" date="2020" name="New Phytol.">
        <title>Comparative genomics reveals dynamic genome evolution in host specialist ectomycorrhizal fungi.</title>
        <authorList>
            <person name="Lofgren L.A."/>
            <person name="Nguyen N.H."/>
            <person name="Vilgalys R."/>
            <person name="Ruytinx J."/>
            <person name="Liao H.L."/>
            <person name="Branco S."/>
            <person name="Kuo A."/>
            <person name="LaButti K."/>
            <person name="Lipzen A."/>
            <person name="Andreopoulos W."/>
            <person name="Pangilinan J."/>
            <person name="Riley R."/>
            <person name="Hundley H."/>
            <person name="Na H."/>
            <person name="Barry K."/>
            <person name="Grigoriev I.V."/>
            <person name="Stajich J.E."/>
            <person name="Kennedy P.G."/>
        </authorList>
    </citation>
    <scope>NUCLEOTIDE SEQUENCE</scope>
    <source>
        <strain evidence="1">FC423</strain>
    </source>
</reference>
<accession>A0A9P7EZ43</accession>
<dbReference type="RefSeq" id="XP_041289199.1">
    <property type="nucleotide sequence ID" value="XM_041438331.1"/>
</dbReference>
<dbReference type="OrthoDB" id="3252356at2759"/>
<protein>
    <submittedName>
        <fullName evidence="1">Uncharacterized protein</fullName>
    </submittedName>
</protein>
<dbReference type="AlphaFoldDB" id="A0A9P7EZ43"/>
<evidence type="ECO:0000313" key="2">
    <source>
        <dbReference type="Proteomes" id="UP000823399"/>
    </source>
</evidence>
<keyword evidence="2" id="KW-1185">Reference proteome</keyword>
<name>A0A9P7EZ43_9AGAM</name>
<comment type="caution">
    <text evidence="1">The sequence shown here is derived from an EMBL/GenBank/DDBJ whole genome shotgun (WGS) entry which is preliminary data.</text>
</comment>
<gene>
    <name evidence="1" type="ORF">F5147DRAFT_711632</name>
</gene>